<dbReference type="AlphaFoldDB" id="A0A4V5ZZQ4"/>
<gene>
    <name evidence="3" type="ORF">L596_024430</name>
</gene>
<feature type="transmembrane region" description="Helical" evidence="1">
    <location>
        <begin position="160"/>
        <end position="179"/>
    </location>
</feature>
<keyword evidence="2" id="KW-0732">Signal</keyword>
<evidence type="ECO:0000256" key="1">
    <source>
        <dbReference type="SAM" id="Phobius"/>
    </source>
</evidence>
<evidence type="ECO:0000256" key="2">
    <source>
        <dbReference type="SAM" id="SignalP"/>
    </source>
</evidence>
<evidence type="ECO:0000313" key="4">
    <source>
        <dbReference type="Proteomes" id="UP000298663"/>
    </source>
</evidence>
<feature type="signal peptide" evidence="2">
    <location>
        <begin position="1"/>
        <end position="21"/>
    </location>
</feature>
<feature type="chain" id="PRO_5020495122" evidence="2">
    <location>
        <begin position="22"/>
        <end position="240"/>
    </location>
</feature>
<proteinExistence type="predicted"/>
<reference evidence="3 4" key="2">
    <citation type="journal article" date="2019" name="G3 (Bethesda)">
        <title>Hybrid Assembly of the Genome of the Entomopathogenic Nematode Steinernema carpocapsae Identifies the X-Chromosome.</title>
        <authorList>
            <person name="Serra L."/>
            <person name="Macchietto M."/>
            <person name="Macias-Munoz A."/>
            <person name="McGill C.J."/>
            <person name="Rodriguez I.M."/>
            <person name="Rodriguez B."/>
            <person name="Murad R."/>
            <person name="Mortazavi A."/>
        </authorList>
    </citation>
    <scope>NUCLEOTIDE SEQUENCE [LARGE SCALE GENOMIC DNA]</scope>
    <source>
        <strain evidence="3 4">ALL</strain>
    </source>
</reference>
<organism evidence="3 4">
    <name type="scientific">Steinernema carpocapsae</name>
    <name type="common">Entomopathogenic nematode</name>
    <dbReference type="NCBI Taxonomy" id="34508"/>
    <lineage>
        <taxon>Eukaryota</taxon>
        <taxon>Metazoa</taxon>
        <taxon>Ecdysozoa</taxon>
        <taxon>Nematoda</taxon>
        <taxon>Chromadorea</taxon>
        <taxon>Rhabditida</taxon>
        <taxon>Tylenchina</taxon>
        <taxon>Panagrolaimomorpha</taxon>
        <taxon>Strongyloidoidea</taxon>
        <taxon>Steinernematidae</taxon>
        <taxon>Steinernema</taxon>
    </lineage>
</organism>
<keyword evidence="1" id="KW-0472">Membrane</keyword>
<comment type="caution">
    <text evidence="3">The sequence shown here is derived from an EMBL/GenBank/DDBJ whole genome shotgun (WGS) entry which is preliminary data.</text>
</comment>
<dbReference type="OrthoDB" id="10462209at2759"/>
<dbReference type="EMBL" id="AZBU02000008">
    <property type="protein sequence ID" value="TKR68445.1"/>
    <property type="molecule type" value="Genomic_DNA"/>
</dbReference>
<name>A0A4V5ZZQ4_STECR</name>
<reference evidence="3 4" key="1">
    <citation type="journal article" date="2015" name="Genome Biol.">
        <title>Comparative genomics of Steinernema reveals deeply conserved gene regulatory networks.</title>
        <authorList>
            <person name="Dillman A.R."/>
            <person name="Macchietto M."/>
            <person name="Porter C.F."/>
            <person name="Rogers A."/>
            <person name="Williams B."/>
            <person name="Antoshechkin I."/>
            <person name="Lee M.M."/>
            <person name="Goodwin Z."/>
            <person name="Lu X."/>
            <person name="Lewis E.E."/>
            <person name="Goodrich-Blair H."/>
            <person name="Stock S.P."/>
            <person name="Adams B.J."/>
            <person name="Sternberg P.W."/>
            <person name="Mortazavi A."/>
        </authorList>
    </citation>
    <scope>NUCLEOTIDE SEQUENCE [LARGE SCALE GENOMIC DNA]</scope>
    <source>
        <strain evidence="3 4">ALL</strain>
    </source>
</reference>
<keyword evidence="1" id="KW-1133">Transmembrane helix</keyword>
<dbReference type="Proteomes" id="UP000298663">
    <property type="component" value="Unassembled WGS sequence"/>
</dbReference>
<accession>A0A4V5ZZQ4</accession>
<evidence type="ECO:0000313" key="3">
    <source>
        <dbReference type="EMBL" id="TKR68445.1"/>
    </source>
</evidence>
<keyword evidence="1" id="KW-0812">Transmembrane</keyword>
<sequence length="240" mass="27528">MNLPHLWLLLAPFLVIPVAEALIYKAVYVPSIFVLNKACSEIDQLIVGSEAPIARDMHTCADRNNESQHSILVNNNSPNYKPVETFDPSSLTIKVEDIKGRMHVGTIDLSEENWDRLRDKRLQLQDEESKSLIEVGVRAQIVTFETEEATFFGKLFRSSMMGVSLAGSMSVVFALCSVVREKFRRKVYLDDIRTPKTFEDQRWRLQESQERLISDDNETEDILINRETISRLSKPLIEID</sequence>
<protein>
    <submittedName>
        <fullName evidence="3">Uncharacterized protein</fullName>
    </submittedName>
</protein>
<keyword evidence="4" id="KW-1185">Reference proteome</keyword>